<evidence type="ECO:0008006" key="3">
    <source>
        <dbReference type="Google" id="ProtNLM"/>
    </source>
</evidence>
<dbReference type="EMBL" id="ABCS01000012">
    <property type="protein sequence ID" value="EDM80307.1"/>
    <property type="molecule type" value="Genomic_DNA"/>
</dbReference>
<dbReference type="RefSeq" id="WP_006970642.1">
    <property type="nucleotide sequence ID" value="NZ_ABCS01000012.1"/>
</dbReference>
<dbReference type="Pfam" id="PF12007">
    <property type="entry name" value="DUF3501"/>
    <property type="match status" value="1"/>
</dbReference>
<dbReference type="AlphaFoldDB" id="A6G1P3"/>
<reference evidence="1 2" key="1">
    <citation type="submission" date="2007-06" db="EMBL/GenBank/DDBJ databases">
        <authorList>
            <person name="Shimkets L."/>
            <person name="Ferriera S."/>
            <person name="Johnson J."/>
            <person name="Kravitz S."/>
            <person name="Beeson K."/>
            <person name="Sutton G."/>
            <person name="Rogers Y.-H."/>
            <person name="Friedman R."/>
            <person name="Frazier M."/>
            <person name="Venter J.C."/>
        </authorList>
    </citation>
    <scope>NUCLEOTIDE SEQUENCE [LARGE SCALE GENOMIC DNA]</scope>
    <source>
        <strain evidence="1 2">SIR-1</strain>
    </source>
</reference>
<gene>
    <name evidence="1" type="ORF">PPSIR1_36692</name>
</gene>
<dbReference type="Proteomes" id="UP000005801">
    <property type="component" value="Unassembled WGS sequence"/>
</dbReference>
<keyword evidence="2" id="KW-1185">Reference proteome</keyword>
<accession>A6G1P3</accession>
<sequence length="187" mass="21193">MKPVDRSQILDYVTYEEQREGIRAEALAAKAPRRLGVGEYMTFLFDNATTVRYQVLEMVRTERLVKEADIVHELATYNEFIGPKGTLCATLLIAIEGEAERQVKLRAWMGLLDHLYATLADGQRVRPSWDPRQVGEERLSSVQYLSFEFGAQAPVAIGVDWPERELVVEHALTDEQRAALQADLDAE</sequence>
<name>A6G1P3_9BACT</name>
<dbReference type="eggNOG" id="COG0247">
    <property type="taxonomic scope" value="Bacteria"/>
</dbReference>
<proteinExistence type="predicted"/>
<dbReference type="OrthoDB" id="9780579at2"/>
<dbReference type="InterPro" id="IPR021890">
    <property type="entry name" value="DUF3501"/>
</dbReference>
<evidence type="ECO:0000313" key="2">
    <source>
        <dbReference type="Proteomes" id="UP000005801"/>
    </source>
</evidence>
<organism evidence="1 2">
    <name type="scientific">Plesiocystis pacifica SIR-1</name>
    <dbReference type="NCBI Taxonomy" id="391625"/>
    <lineage>
        <taxon>Bacteria</taxon>
        <taxon>Pseudomonadati</taxon>
        <taxon>Myxococcota</taxon>
        <taxon>Polyangia</taxon>
        <taxon>Nannocystales</taxon>
        <taxon>Nannocystaceae</taxon>
        <taxon>Plesiocystis</taxon>
    </lineage>
</organism>
<protein>
    <recommendedName>
        <fullName evidence="3">DUF3501 domain-containing protein</fullName>
    </recommendedName>
</protein>
<evidence type="ECO:0000313" key="1">
    <source>
        <dbReference type="EMBL" id="EDM80307.1"/>
    </source>
</evidence>
<dbReference type="STRING" id="391625.PPSIR1_36692"/>
<comment type="caution">
    <text evidence="1">The sequence shown here is derived from an EMBL/GenBank/DDBJ whole genome shotgun (WGS) entry which is preliminary data.</text>
</comment>